<proteinExistence type="predicted"/>
<dbReference type="GO" id="GO:0046452">
    <property type="term" value="P:dihydrofolate metabolic process"/>
    <property type="evidence" value="ECO:0007669"/>
    <property type="project" value="TreeGrafter"/>
</dbReference>
<dbReference type="PROSITE" id="PS51330">
    <property type="entry name" value="DHFR_2"/>
    <property type="match status" value="1"/>
</dbReference>
<feature type="domain" description="DHFR" evidence="6">
    <location>
        <begin position="8"/>
        <end position="181"/>
    </location>
</feature>
<dbReference type="EC" id="1.5.1.3" evidence="2"/>
<dbReference type="InterPro" id="IPR024072">
    <property type="entry name" value="DHFR-like_dom_sf"/>
</dbReference>
<protein>
    <recommendedName>
        <fullName evidence="2">dihydrofolate reductase</fullName>
        <ecNumber evidence="2">1.5.1.3</ecNumber>
    </recommendedName>
</protein>
<dbReference type="SUPFAM" id="SSF53597">
    <property type="entry name" value="Dihydrofolate reductase-like"/>
    <property type="match status" value="1"/>
</dbReference>
<evidence type="ECO:0000259" key="6">
    <source>
        <dbReference type="PROSITE" id="PS51330"/>
    </source>
</evidence>
<keyword evidence="5" id="KW-0560">Oxidoreductase</keyword>
<dbReference type="PRINTS" id="PR00070">
    <property type="entry name" value="DHFR"/>
</dbReference>
<accession>A0A6C0C1Z7</accession>
<dbReference type="GO" id="GO:0006730">
    <property type="term" value="P:one-carbon metabolic process"/>
    <property type="evidence" value="ECO:0007669"/>
    <property type="project" value="UniProtKB-KW"/>
</dbReference>
<evidence type="ECO:0000313" key="7">
    <source>
        <dbReference type="EMBL" id="QHS98111.1"/>
    </source>
</evidence>
<dbReference type="CDD" id="cd00209">
    <property type="entry name" value="DHFR"/>
    <property type="match status" value="1"/>
</dbReference>
<evidence type="ECO:0000256" key="3">
    <source>
        <dbReference type="ARBA" id="ARBA00022563"/>
    </source>
</evidence>
<dbReference type="GO" id="GO:0004146">
    <property type="term" value="F:dihydrofolate reductase activity"/>
    <property type="evidence" value="ECO:0007669"/>
    <property type="project" value="UniProtKB-EC"/>
</dbReference>
<dbReference type="InterPro" id="IPR001796">
    <property type="entry name" value="DHFR_dom"/>
</dbReference>
<dbReference type="GO" id="GO:0050661">
    <property type="term" value="F:NADP binding"/>
    <property type="evidence" value="ECO:0007669"/>
    <property type="project" value="InterPro"/>
</dbReference>
<evidence type="ECO:0000256" key="4">
    <source>
        <dbReference type="ARBA" id="ARBA00022857"/>
    </source>
</evidence>
<evidence type="ECO:0000256" key="2">
    <source>
        <dbReference type="ARBA" id="ARBA00012856"/>
    </source>
</evidence>
<dbReference type="PANTHER" id="PTHR48069">
    <property type="entry name" value="DIHYDROFOLATE REDUCTASE"/>
    <property type="match status" value="1"/>
</dbReference>
<organism evidence="7">
    <name type="scientific">viral metagenome</name>
    <dbReference type="NCBI Taxonomy" id="1070528"/>
    <lineage>
        <taxon>unclassified sequences</taxon>
        <taxon>metagenomes</taxon>
        <taxon>organismal metagenomes</taxon>
    </lineage>
</organism>
<dbReference type="Pfam" id="PF00186">
    <property type="entry name" value="DHFR_1"/>
    <property type="match status" value="1"/>
</dbReference>
<dbReference type="GO" id="GO:0046655">
    <property type="term" value="P:folic acid metabolic process"/>
    <property type="evidence" value="ECO:0007669"/>
    <property type="project" value="TreeGrafter"/>
</dbReference>
<dbReference type="EMBL" id="MN739312">
    <property type="protein sequence ID" value="QHS98111.1"/>
    <property type="molecule type" value="Genomic_DNA"/>
</dbReference>
<keyword evidence="4" id="KW-0521">NADP</keyword>
<comment type="pathway">
    <text evidence="1">Cofactor biosynthesis; tetrahydrofolate biosynthesis; 5,6,7,8-tetrahydrofolate from 7,8-dihydrofolate: step 1/1.</text>
</comment>
<keyword evidence="3" id="KW-0554">One-carbon metabolism</keyword>
<dbReference type="PANTHER" id="PTHR48069:SF3">
    <property type="entry name" value="DIHYDROFOLATE REDUCTASE"/>
    <property type="match status" value="1"/>
</dbReference>
<dbReference type="AlphaFoldDB" id="A0A6C0C1Z7"/>
<name>A0A6C0C1Z7_9ZZZZ</name>
<evidence type="ECO:0000256" key="1">
    <source>
        <dbReference type="ARBA" id="ARBA00004903"/>
    </source>
</evidence>
<sequence>MKNTFSCPAYMIFACDNKYGIGFNESLPNWNLRNDLHRFKRLTSGEGNNFIVMGKTTWLSLNKRPLANRTNIILSTTMDKNTKYDNVVIKSTKAEIYEYIERHKKENSQVWIIGGAQVYKSYLHEVDKVYWSHADGCFTSNVFLDDEVIRFLNKQKWNVDEHYSSLEMYDNYKFKVCNVKK</sequence>
<dbReference type="Gene3D" id="3.40.430.10">
    <property type="entry name" value="Dihydrofolate Reductase, subunit A"/>
    <property type="match status" value="1"/>
</dbReference>
<dbReference type="InterPro" id="IPR012259">
    <property type="entry name" value="DHFR"/>
</dbReference>
<reference evidence="7" key="1">
    <citation type="journal article" date="2020" name="Nature">
        <title>Giant virus diversity and host interactions through global metagenomics.</title>
        <authorList>
            <person name="Schulz F."/>
            <person name="Roux S."/>
            <person name="Paez-Espino D."/>
            <person name="Jungbluth S."/>
            <person name="Walsh D.A."/>
            <person name="Denef V.J."/>
            <person name="McMahon K.D."/>
            <person name="Konstantinidis K.T."/>
            <person name="Eloe-Fadrosh E.A."/>
            <person name="Kyrpides N.C."/>
            <person name="Woyke T."/>
        </authorList>
    </citation>
    <scope>NUCLEOTIDE SEQUENCE</scope>
    <source>
        <strain evidence="7">GVMAG-M-3300020182-84</strain>
    </source>
</reference>
<evidence type="ECO:0000256" key="5">
    <source>
        <dbReference type="ARBA" id="ARBA00023002"/>
    </source>
</evidence>
<dbReference type="GO" id="GO:0005829">
    <property type="term" value="C:cytosol"/>
    <property type="evidence" value="ECO:0007669"/>
    <property type="project" value="TreeGrafter"/>
</dbReference>
<dbReference type="GO" id="GO:0046654">
    <property type="term" value="P:tetrahydrofolate biosynthetic process"/>
    <property type="evidence" value="ECO:0007669"/>
    <property type="project" value="InterPro"/>
</dbReference>
<dbReference type="PROSITE" id="PS51257">
    <property type="entry name" value="PROKAR_LIPOPROTEIN"/>
    <property type="match status" value="1"/>
</dbReference>